<dbReference type="Proteomes" id="UP001592531">
    <property type="component" value="Unassembled WGS sequence"/>
</dbReference>
<dbReference type="SUPFAM" id="SSF53383">
    <property type="entry name" value="PLP-dependent transferases"/>
    <property type="match status" value="1"/>
</dbReference>
<comment type="caution">
    <text evidence="2">The sequence shown here is derived from an EMBL/GenBank/DDBJ whole genome shotgun (WGS) entry which is preliminary data.</text>
</comment>
<keyword evidence="3" id="KW-1185">Reference proteome</keyword>
<dbReference type="InterPro" id="IPR015424">
    <property type="entry name" value="PyrdxlP-dep_Trfase"/>
</dbReference>
<reference evidence="2 3" key="1">
    <citation type="submission" date="2024-09" db="EMBL/GenBank/DDBJ databases">
        <authorList>
            <person name="Lee S.D."/>
        </authorList>
    </citation>
    <scope>NUCLEOTIDE SEQUENCE [LARGE SCALE GENOMIC DNA]</scope>
    <source>
        <strain evidence="2 3">N8-3</strain>
    </source>
</reference>
<gene>
    <name evidence="2" type="ORF">ACEZDE_23195</name>
</gene>
<keyword evidence="2" id="KW-0808">Transferase</keyword>
<dbReference type="GO" id="GO:0008483">
    <property type="term" value="F:transaminase activity"/>
    <property type="evidence" value="ECO:0007669"/>
    <property type="project" value="UniProtKB-KW"/>
</dbReference>
<dbReference type="InterPro" id="IPR015421">
    <property type="entry name" value="PyrdxlP-dep_Trfase_major"/>
</dbReference>
<feature type="domain" description="Aminotransferase class V" evidence="1">
    <location>
        <begin position="125"/>
        <end position="297"/>
    </location>
</feature>
<dbReference type="Gene3D" id="3.90.1150.10">
    <property type="entry name" value="Aspartate Aminotransferase, domain 1"/>
    <property type="match status" value="1"/>
</dbReference>
<dbReference type="InterPro" id="IPR000192">
    <property type="entry name" value="Aminotrans_V_dom"/>
</dbReference>
<dbReference type="InterPro" id="IPR015422">
    <property type="entry name" value="PyrdxlP-dep_Trfase_small"/>
</dbReference>
<name>A0ABV6W0J3_9ACTN</name>
<proteinExistence type="predicted"/>
<keyword evidence="2" id="KW-0032">Aminotransferase</keyword>
<dbReference type="EMBL" id="JBHFAB010000018">
    <property type="protein sequence ID" value="MFC1419517.1"/>
    <property type="molecule type" value="Genomic_DNA"/>
</dbReference>
<dbReference type="PANTHER" id="PTHR43586">
    <property type="entry name" value="CYSTEINE DESULFURASE"/>
    <property type="match status" value="1"/>
</dbReference>
<evidence type="ECO:0000259" key="1">
    <source>
        <dbReference type="Pfam" id="PF00266"/>
    </source>
</evidence>
<protein>
    <submittedName>
        <fullName evidence="2">Aminotransferase class V-fold PLP-dependent enzyme</fullName>
    </submittedName>
</protein>
<accession>A0ABV6W0J3</accession>
<dbReference type="RefSeq" id="WP_380538913.1">
    <property type="nucleotide sequence ID" value="NZ_JBHFAB010000018.1"/>
</dbReference>
<evidence type="ECO:0000313" key="2">
    <source>
        <dbReference type="EMBL" id="MFC1419517.1"/>
    </source>
</evidence>
<sequence>MTTDQIPSLAPDEFAPETLYLNTASMGLLPGRTRTALSADLAAWSAGRCDPRGYDVPVGAARAAFARLVGGTAERVAIGAQASSLVALVAAALPAGADVLLAEGDFTSLTQPFHGRGDLAVRTVPLERLAESVRPSTALVAVSVVQSADGRVTDLPALRAATAVHGARLLADATQSAGWLPLRADDADFLVCAAYKWLLCPRGAAFLAVAPEAAATLRPITPGWYAGEDPWANCYDSVELALSARRFDVAPAWSAFVGAAASLSLIEELTPERIGAHNLALAERFREGLAELGHTPVPGRSAIVSVPGLGPAAARLARADVVTSDRAGNLRVSFHLHNSSADVDRALDVLASAAVGASAGPAGSER</sequence>
<evidence type="ECO:0000313" key="3">
    <source>
        <dbReference type="Proteomes" id="UP001592531"/>
    </source>
</evidence>
<dbReference type="Gene3D" id="3.40.640.10">
    <property type="entry name" value="Type I PLP-dependent aspartate aminotransferase-like (Major domain)"/>
    <property type="match status" value="1"/>
</dbReference>
<organism evidence="2 3">
    <name type="scientific">Streptacidiphilus cavernicola</name>
    <dbReference type="NCBI Taxonomy" id="3342716"/>
    <lineage>
        <taxon>Bacteria</taxon>
        <taxon>Bacillati</taxon>
        <taxon>Actinomycetota</taxon>
        <taxon>Actinomycetes</taxon>
        <taxon>Kitasatosporales</taxon>
        <taxon>Streptomycetaceae</taxon>
        <taxon>Streptacidiphilus</taxon>
    </lineage>
</organism>
<dbReference type="Pfam" id="PF00266">
    <property type="entry name" value="Aminotran_5"/>
    <property type="match status" value="1"/>
</dbReference>
<dbReference type="PANTHER" id="PTHR43586:SF21">
    <property type="entry name" value="PYRIDOXAL PHOSPHATE (PLP)-DEPENDENT ASPARTATE AMINOTRANSFERASE SUPERFAMILY"/>
    <property type="match status" value="1"/>
</dbReference>